<dbReference type="InterPro" id="IPR005135">
    <property type="entry name" value="Endo/exonuclease/phosphatase"/>
</dbReference>
<dbReference type="SUPFAM" id="SSF56219">
    <property type="entry name" value="DNase I-like"/>
    <property type="match status" value="1"/>
</dbReference>
<dbReference type="PANTHER" id="PTHR12121">
    <property type="entry name" value="CARBON CATABOLITE REPRESSOR PROTEIN 4"/>
    <property type="match status" value="1"/>
</dbReference>
<proteinExistence type="predicted"/>
<name>A0A150PTS2_SORCE</name>
<dbReference type="AlphaFoldDB" id="A0A150PTS2"/>
<dbReference type="Proteomes" id="UP000075604">
    <property type="component" value="Unassembled WGS sequence"/>
</dbReference>
<gene>
    <name evidence="2" type="ORF">BE04_03400</name>
</gene>
<evidence type="ECO:0000313" key="3">
    <source>
        <dbReference type="Proteomes" id="UP000075604"/>
    </source>
</evidence>
<dbReference type="InterPro" id="IPR050410">
    <property type="entry name" value="CCR4/nocturin_mRNA_transcr"/>
</dbReference>
<comment type="caution">
    <text evidence="2">The sequence shown here is derived from an EMBL/GenBank/DDBJ whole genome shotgun (WGS) entry which is preliminary data.</text>
</comment>
<dbReference type="Gene3D" id="3.60.10.10">
    <property type="entry name" value="Endonuclease/exonuclease/phosphatase"/>
    <property type="match status" value="1"/>
</dbReference>
<dbReference type="GO" id="GO:0000175">
    <property type="term" value="F:3'-5'-RNA exonuclease activity"/>
    <property type="evidence" value="ECO:0007669"/>
    <property type="project" value="TreeGrafter"/>
</dbReference>
<organism evidence="2 3">
    <name type="scientific">Sorangium cellulosum</name>
    <name type="common">Polyangium cellulosum</name>
    <dbReference type="NCBI Taxonomy" id="56"/>
    <lineage>
        <taxon>Bacteria</taxon>
        <taxon>Pseudomonadati</taxon>
        <taxon>Myxococcota</taxon>
        <taxon>Polyangia</taxon>
        <taxon>Polyangiales</taxon>
        <taxon>Polyangiaceae</taxon>
        <taxon>Sorangium</taxon>
    </lineage>
</organism>
<dbReference type="CDD" id="cd09083">
    <property type="entry name" value="EEP-1"/>
    <property type="match status" value="1"/>
</dbReference>
<feature type="domain" description="Endonuclease/exonuclease/phosphatase" evidence="1">
    <location>
        <begin position="7"/>
        <end position="264"/>
    </location>
</feature>
<evidence type="ECO:0000259" key="1">
    <source>
        <dbReference type="Pfam" id="PF03372"/>
    </source>
</evidence>
<dbReference type="EMBL" id="JELX01001420">
    <property type="protein sequence ID" value="KYF59064.1"/>
    <property type="molecule type" value="Genomic_DNA"/>
</dbReference>
<evidence type="ECO:0000313" key="2">
    <source>
        <dbReference type="EMBL" id="KYF59064.1"/>
    </source>
</evidence>
<dbReference type="PANTHER" id="PTHR12121:SF36">
    <property type="entry name" value="ENDONUCLEASE_EXONUCLEASE_PHOSPHATASE DOMAIN-CONTAINING PROTEIN"/>
    <property type="match status" value="1"/>
</dbReference>
<reference evidence="2 3" key="1">
    <citation type="submission" date="2014-02" db="EMBL/GenBank/DDBJ databases">
        <title>The small core and large imbalanced accessory genome model reveals a collaborative survival strategy of Sorangium cellulosum strains in nature.</title>
        <authorList>
            <person name="Han K."/>
            <person name="Peng R."/>
            <person name="Blom J."/>
            <person name="Li Y.-Z."/>
        </authorList>
    </citation>
    <scope>NUCLEOTIDE SEQUENCE [LARGE SCALE GENOMIC DNA]</scope>
    <source>
        <strain evidence="2 3">So0157-18</strain>
    </source>
</reference>
<dbReference type="Pfam" id="PF03372">
    <property type="entry name" value="Exo_endo_phos"/>
    <property type="match status" value="1"/>
</dbReference>
<protein>
    <recommendedName>
        <fullName evidence="1">Endonuclease/exonuclease/phosphatase domain-containing protein</fullName>
    </recommendedName>
</protein>
<sequence length="275" mass="30416">MMDLDLMTFNIRYANRRDGVNAWPKRREMAYEVIRDANPDVLGLQEALRSQLDDLRGALPYAELGVGRNDGAETGEYAAILYNADRFDVDESGTFWLSDTPEVPGSRSFGNVVVRICTWARLVEKSSGRGFYLFNTHLDHESQPSRARSVELIADRIAKRSHPDPVFLTGDFNAGESNQAVLYIKGEAARASEGTAPAPSPPGLVDTFRVLHPNEAPVGTFHGFSGAEGGEKIDFIFAQPAPVTEVLLARILRDNRDGLYPSDHFPVTARLRLQP</sequence>
<dbReference type="InterPro" id="IPR036691">
    <property type="entry name" value="Endo/exonu/phosph_ase_sf"/>
</dbReference>
<accession>A0A150PTS2</accession>